<dbReference type="GO" id="GO:0043531">
    <property type="term" value="F:ADP binding"/>
    <property type="evidence" value="ECO:0007669"/>
    <property type="project" value="InterPro"/>
</dbReference>
<dbReference type="InterPro" id="IPR002182">
    <property type="entry name" value="NB-ARC"/>
</dbReference>
<dbReference type="PANTHER" id="PTHR33377:SF92">
    <property type="entry name" value="NB-ARC DOMAIN-CONTAINING PROTEIN"/>
    <property type="match status" value="1"/>
</dbReference>
<protein>
    <recommendedName>
        <fullName evidence="1">NB-ARC domain-containing protein</fullName>
    </recommendedName>
</protein>
<reference evidence="2" key="1">
    <citation type="journal article" date="2012" name="Nat. Biotechnol.">
        <title>Reference genome sequence of the model plant Setaria.</title>
        <authorList>
            <person name="Bennetzen J.L."/>
            <person name="Schmutz J."/>
            <person name="Wang H."/>
            <person name="Percifield R."/>
            <person name="Hawkins J."/>
            <person name="Pontaroli A.C."/>
            <person name="Estep M."/>
            <person name="Feng L."/>
            <person name="Vaughn J.N."/>
            <person name="Grimwood J."/>
            <person name="Jenkins J."/>
            <person name="Barry K."/>
            <person name="Lindquist E."/>
            <person name="Hellsten U."/>
            <person name="Deshpande S."/>
            <person name="Wang X."/>
            <person name="Wu X."/>
            <person name="Mitros T."/>
            <person name="Triplett J."/>
            <person name="Yang X."/>
            <person name="Ye C.Y."/>
            <person name="Mauro-Herrera M."/>
            <person name="Wang L."/>
            <person name="Li P."/>
            <person name="Sharma M."/>
            <person name="Sharma R."/>
            <person name="Ronald P.C."/>
            <person name="Panaud O."/>
            <person name="Kellogg E.A."/>
            <person name="Brutnell T.P."/>
            <person name="Doust A.N."/>
            <person name="Tuskan G.A."/>
            <person name="Rokhsar D."/>
            <person name="Devos K.M."/>
        </authorList>
    </citation>
    <scope>NUCLEOTIDE SEQUENCE [LARGE SCALE GENOMIC DNA]</scope>
    <source>
        <strain evidence="2">Yugu1</strain>
    </source>
</reference>
<accession>A0A368PTS1</accession>
<dbReference type="STRING" id="4555.A0A368PTS1"/>
<dbReference type="PANTHER" id="PTHR33377">
    <property type="entry name" value="OS10G0134700 PROTEIN-RELATED"/>
    <property type="match status" value="1"/>
</dbReference>
<dbReference type="EMBL" id="CM003529">
    <property type="protein sequence ID" value="RCV09191.1"/>
    <property type="molecule type" value="Genomic_DNA"/>
</dbReference>
<evidence type="ECO:0000313" key="2">
    <source>
        <dbReference type="EMBL" id="RCV09191.1"/>
    </source>
</evidence>
<dbReference type="SUPFAM" id="SSF52540">
    <property type="entry name" value="P-loop containing nucleoside triphosphate hydrolases"/>
    <property type="match status" value="1"/>
</dbReference>
<dbReference type="Pfam" id="PF00931">
    <property type="entry name" value="NB-ARC"/>
    <property type="match status" value="1"/>
</dbReference>
<sequence>METLVSAVLGELAIRSINFFIRSTFKPTSPDVEDPLRRILLRAQVIVDEAMERQITNQTVLQQLHMLRDAMHRGYYILDTFRYKSHNNEEAKGQVLSHSLSLSKVNFLQGMCLPRKNTPILEQLQKSFDDLSSMILDAQELVVFLTSYPRLYRQPYSMHLLLGNCMFGRQMESELVINFLLRTRSYGSKELEVLPIVGPGLVGKSTLVAHVCEDERVRDHFSEILFLHGHDFTGDDLSALREGHAMEYQNRVNLNRDRRLLVVVELVGDLNKDAWNRLYSAMQHVPSGSKVIVTSRSDKITKFGTTQALRMKYVSCEAYWYFFKTLTFGSTDPETHPRFAHLAMEIAEMLNGCFIGANMTSCMLRDNFDIRFWCKVLAFLRGLMQKHVSRFGGHPLEVINQNRPAHLWRMAAPSEDLVLYHLHQHPSQEEVPEIKILDVLYGSVKPRGKFDVLVWRSRIPPYYSYSNTCEIRELKVTGAKRKRSKKSRVM</sequence>
<dbReference type="InterPro" id="IPR027417">
    <property type="entry name" value="P-loop_NTPase"/>
</dbReference>
<feature type="domain" description="NB-ARC" evidence="1">
    <location>
        <begin position="176"/>
        <end position="328"/>
    </location>
</feature>
<dbReference type="AlphaFoldDB" id="A0A368PTS1"/>
<dbReference type="Gene3D" id="3.40.50.300">
    <property type="entry name" value="P-loop containing nucleotide triphosphate hydrolases"/>
    <property type="match status" value="1"/>
</dbReference>
<reference evidence="2" key="2">
    <citation type="submission" date="2015-07" db="EMBL/GenBank/DDBJ databases">
        <authorList>
            <person name="Noorani M."/>
        </authorList>
    </citation>
    <scope>NUCLEOTIDE SEQUENCE</scope>
    <source>
        <strain evidence="2">Yugu1</strain>
    </source>
</reference>
<gene>
    <name evidence="2" type="ORF">SETIT_2G007600v2</name>
</gene>
<dbReference type="OrthoDB" id="649712at2759"/>
<evidence type="ECO:0000259" key="1">
    <source>
        <dbReference type="Pfam" id="PF00931"/>
    </source>
</evidence>
<proteinExistence type="predicted"/>
<name>A0A368PTS1_SETIT</name>
<organism evidence="2">
    <name type="scientific">Setaria italica</name>
    <name type="common">Foxtail millet</name>
    <name type="synonym">Panicum italicum</name>
    <dbReference type="NCBI Taxonomy" id="4555"/>
    <lineage>
        <taxon>Eukaryota</taxon>
        <taxon>Viridiplantae</taxon>
        <taxon>Streptophyta</taxon>
        <taxon>Embryophyta</taxon>
        <taxon>Tracheophyta</taxon>
        <taxon>Spermatophyta</taxon>
        <taxon>Magnoliopsida</taxon>
        <taxon>Liliopsida</taxon>
        <taxon>Poales</taxon>
        <taxon>Poaceae</taxon>
        <taxon>PACMAD clade</taxon>
        <taxon>Panicoideae</taxon>
        <taxon>Panicodae</taxon>
        <taxon>Paniceae</taxon>
        <taxon>Cenchrinae</taxon>
        <taxon>Setaria</taxon>
    </lineage>
</organism>
<feature type="non-terminal residue" evidence="2">
    <location>
        <position position="490"/>
    </location>
</feature>